<comment type="caution">
    <text evidence="2">The sequence shown here is derived from an EMBL/GenBank/DDBJ whole genome shotgun (WGS) entry which is preliminary data.</text>
</comment>
<evidence type="ECO:0000313" key="3">
    <source>
        <dbReference type="Proteomes" id="UP000193922"/>
    </source>
</evidence>
<dbReference type="AlphaFoldDB" id="A0A1Y1W4S1"/>
<dbReference type="Proteomes" id="UP000193922">
    <property type="component" value="Unassembled WGS sequence"/>
</dbReference>
<evidence type="ECO:0000256" key="1">
    <source>
        <dbReference type="SAM" id="MobiDB-lite"/>
    </source>
</evidence>
<organism evidence="2 3">
    <name type="scientific">Linderina pennispora</name>
    <dbReference type="NCBI Taxonomy" id="61395"/>
    <lineage>
        <taxon>Eukaryota</taxon>
        <taxon>Fungi</taxon>
        <taxon>Fungi incertae sedis</taxon>
        <taxon>Zoopagomycota</taxon>
        <taxon>Kickxellomycotina</taxon>
        <taxon>Kickxellomycetes</taxon>
        <taxon>Kickxellales</taxon>
        <taxon>Kickxellaceae</taxon>
        <taxon>Linderina</taxon>
    </lineage>
</organism>
<dbReference type="GeneID" id="63807071"/>
<name>A0A1Y1W4S1_9FUNG</name>
<keyword evidence="3" id="KW-1185">Reference proteome</keyword>
<accession>A0A1Y1W4S1</accession>
<feature type="compositionally biased region" description="Acidic residues" evidence="1">
    <location>
        <begin position="47"/>
        <end position="64"/>
    </location>
</feature>
<reference evidence="2 3" key="1">
    <citation type="submission" date="2016-07" db="EMBL/GenBank/DDBJ databases">
        <title>Pervasive Adenine N6-methylation of Active Genes in Fungi.</title>
        <authorList>
            <consortium name="DOE Joint Genome Institute"/>
            <person name="Mondo S.J."/>
            <person name="Dannebaum R.O."/>
            <person name="Kuo R.C."/>
            <person name="Labutti K."/>
            <person name="Haridas S."/>
            <person name="Kuo A."/>
            <person name="Salamov A."/>
            <person name="Ahrendt S.R."/>
            <person name="Lipzen A."/>
            <person name="Sullivan W."/>
            <person name="Andreopoulos W.B."/>
            <person name="Clum A."/>
            <person name="Lindquist E."/>
            <person name="Daum C."/>
            <person name="Ramamoorthy G.K."/>
            <person name="Gryganskyi A."/>
            <person name="Culley D."/>
            <person name="Magnuson J.K."/>
            <person name="James T.Y."/>
            <person name="O'Malley M.A."/>
            <person name="Stajich J.E."/>
            <person name="Spatafora J.W."/>
            <person name="Visel A."/>
            <person name="Grigoriev I.V."/>
        </authorList>
    </citation>
    <scope>NUCLEOTIDE SEQUENCE [LARGE SCALE GENOMIC DNA]</scope>
    <source>
        <strain evidence="2 3">ATCC 12442</strain>
    </source>
</reference>
<dbReference type="RefSeq" id="XP_040742289.1">
    <property type="nucleotide sequence ID" value="XM_040890423.1"/>
</dbReference>
<proteinExistence type="predicted"/>
<feature type="region of interest" description="Disordered" evidence="1">
    <location>
        <begin position="1"/>
        <end position="64"/>
    </location>
</feature>
<protein>
    <submittedName>
        <fullName evidence="2">Uncharacterized protein</fullName>
    </submittedName>
</protein>
<feature type="compositionally biased region" description="Low complexity" evidence="1">
    <location>
        <begin position="1"/>
        <end position="16"/>
    </location>
</feature>
<sequence>MSNTPNANNAADNQQQSTCGCNGRSAAHGKGSHVGNDNGKSKHKGDSEDDDDDDDDDEDDCIIC</sequence>
<dbReference type="EMBL" id="MCFD01000009">
    <property type="protein sequence ID" value="ORX68507.1"/>
    <property type="molecule type" value="Genomic_DNA"/>
</dbReference>
<evidence type="ECO:0000313" key="2">
    <source>
        <dbReference type="EMBL" id="ORX68507.1"/>
    </source>
</evidence>
<gene>
    <name evidence="2" type="ORF">DL89DRAFT_293754</name>
</gene>